<dbReference type="EMBL" id="QAYG01000007">
    <property type="protein sequence ID" value="PTW59419.1"/>
    <property type="molecule type" value="Genomic_DNA"/>
</dbReference>
<dbReference type="InterPro" id="IPR050682">
    <property type="entry name" value="ModA/WtpA"/>
</dbReference>
<evidence type="ECO:0000256" key="6">
    <source>
        <dbReference type="PIRSR" id="PIRSR004846-1"/>
    </source>
</evidence>
<comment type="caution">
    <text evidence="8">The sequence shown here is derived from an EMBL/GenBank/DDBJ whole genome shotgun (WGS) entry which is preliminary data.</text>
</comment>
<feature type="signal peptide" evidence="7">
    <location>
        <begin position="1"/>
        <end position="40"/>
    </location>
</feature>
<reference evidence="8 9" key="1">
    <citation type="submission" date="2018-04" db="EMBL/GenBank/DDBJ databases">
        <title>Genomic Encyclopedia of Archaeal and Bacterial Type Strains, Phase II (KMG-II): from individual species to whole genera.</title>
        <authorList>
            <person name="Goeker M."/>
        </authorList>
    </citation>
    <scope>NUCLEOTIDE SEQUENCE [LARGE SCALE GENOMIC DNA]</scope>
    <source>
        <strain evidence="8 9">DSM 23382</strain>
    </source>
</reference>
<evidence type="ECO:0000256" key="1">
    <source>
        <dbReference type="ARBA" id="ARBA00009175"/>
    </source>
</evidence>
<evidence type="ECO:0000256" key="2">
    <source>
        <dbReference type="ARBA" id="ARBA00022505"/>
    </source>
</evidence>
<keyword evidence="2 6" id="KW-0500">Molybdenum</keyword>
<feature type="binding site" evidence="6">
    <location>
        <position position="162"/>
    </location>
    <ligand>
        <name>molybdate</name>
        <dbReference type="ChEBI" id="CHEBI:36264"/>
    </ligand>
</feature>
<feature type="binding site" evidence="6">
    <location>
        <position position="189"/>
    </location>
    <ligand>
        <name>molybdate</name>
        <dbReference type="ChEBI" id="CHEBI:36264"/>
    </ligand>
</feature>
<accession>A0A2T5V6P5</accession>
<dbReference type="SUPFAM" id="SSF53850">
    <property type="entry name" value="Periplasmic binding protein-like II"/>
    <property type="match status" value="1"/>
</dbReference>
<keyword evidence="3 6" id="KW-0479">Metal-binding</keyword>
<dbReference type="AlphaFoldDB" id="A0A2T5V6P5"/>
<sequence>MKPAQFSSGASFSSRVLRRAAGVAVAAGLAVAATLGSAQAAEKLTVFAAASMKDALEAIGSAYTKDNGTEVVFSFASSSAIARQVEAGAPADVYISADVKWMDYLKKADAIDPATVRNVAANTLVVVAPKADAKLLNLTKTALLARIGEGRLAIGTPESVPAGRYGKASLTSLGLWDAVEGKLAPMENVRVTLAAVARGEAPLGIVYGSDAAIQPDVAVVATFPDDSHAPIVYPGAVTKVAKPGAVKFLDYLATPKAREIFAKVGFQPVD</sequence>
<comment type="subunit">
    <text evidence="5">The complex is composed of two ATP-binding proteins (ModC), two transmembrane proteins (ModB) and a solute-binding protein (ModA).</text>
</comment>
<dbReference type="Gene3D" id="3.40.190.10">
    <property type="entry name" value="Periplasmic binding protein-like II"/>
    <property type="match status" value="2"/>
</dbReference>
<evidence type="ECO:0000256" key="3">
    <source>
        <dbReference type="ARBA" id="ARBA00022723"/>
    </source>
</evidence>
<dbReference type="RefSeq" id="WP_107990945.1">
    <property type="nucleotide sequence ID" value="NZ_QAYG01000007.1"/>
</dbReference>
<name>A0A2T5V6P5_9HYPH</name>
<dbReference type="PIRSF" id="PIRSF004846">
    <property type="entry name" value="ModA"/>
    <property type="match status" value="1"/>
</dbReference>
<dbReference type="NCBIfam" id="TIGR01256">
    <property type="entry name" value="modA"/>
    <property type="match status" value="1"/>
</dbReference>
<keyword evidence="4 7" id="KW-0732">Signal</keyword>
<dbReference type="GO" id="GO:1901359">
    <property type="term" value="F:tungstate binding"/>
    <property type="evidence" value="ECO:0007669"/>
    <property type="project" value="UniProtKB-ARBA"/>
</dbReference>
<dbReference type="OrthoDB" id="9785015at2"/>
<comment type="similarity">
    <text evidence="1">Belongs to the bacterial solute-binding protein ModA family.</text>
</comment>
<dbReference type="PANTHER" id="PTHR30632">
    <property type="entry name" value="MOLYBDATE-BINDING PERIPLASMIC PROTEIN"/>
    <property type="match status" value="1"/>
</dbReference>
<gene>
    <name evidence="8" type="ORF">C8N35_107132</name>
</gene>
<dbReference type="PANTHER" id="PTHR30632:SF17">
    <property type="entry name" value="MOLYBDATE-BINDING PROTEIN MODA"/>
    <property type="match status" value="1"/>
</dbReference>
<dbReference type="GO" id="GO:0015689">
    <property type="term" value="P:molybdate ion transport"/>
    <property type="evidence" value="ECO:0007669"/>
    <property type="project" value="InterPro"/>
</dbReference>
<evidence type="ECO:0000256" key="5">
    <source>
        <dbReference type="ARBA" id="ARBA00062515"/>
    </source>
</evidence>
<dbReference type="Proteomes" id="UP000244081">
    <property type="component" value="Unassembled WGS sequence"/>
</dbReference>
<organism evidence="8 9">
    <name type="scientific">Breoghania corrubedonensis</name>
    <dbReference type="NCBI Taxonomy" id="665038"/>
    <lineage>
        <taxon>Bacteria</taxon>
        <taxon>Pseudomonadati</taxon>
        <taxon>Pseudomonadota</taxon>
        <taxon>Alphaproteobacteria</taxon>
        <taxon>Hyphomicrobiales</taxon>
        <taxon>Stappiaceae</taxon>
        <taxon>Breoghania</taxon>
    </lineage>
</organism>
<evidence type="ECO:0000313" key="9">
    <source>
        <dbReference type="Proteomes" id="UP000244081"/>
    </source>
</evidence>
<dbReference type="GO" id="GO:0030973">
    <property type="term" value="F:molybdate ion binding"/>
    <property type="evidence" value="ECO:0007669"/>
    <property type="project" value="TreeGrafter"/>
</dbReference>
<feature type="binding site" evidence="6">
    <location>
        <position position="78"/>
    </location>
    <ligand>
        <name>molybdate</name>
        <dbReference type="ChEBI" id="CHEBI:36264"/>
    </ligand>
</feature>
<feature type="chain" id="PRO_5015779109" evidence="7">
    <location>
        <begin position="41"/>
        <end position="270"/>
    </location>
</feature>
<protein>
    <submittedName>
        <fullName evidence="8">Molybdate transport system substrate-binding protein</fullName>
    </submittedName>
</protein>
<dbReference type="Pfam" id="PF13531">
    <property type="entry name" value="SBP_bac_11"/>
    <property type="match status" value="1"/>
</dbReference>
<feature type="binding site" evidence="6">
    <location>
        <position position="51"/>
    </location>
    <ligand>
        <name>molybdate</name>
        <dbReference type="ChEBI" id="CHEBI:36264"/>
    </ligand>
</feature>
<evidence type="ECO:0000256" key="4">
    <source>
        <dbReference type="ARBA" id="ARBA00022729"/>
    </source>
</evidence>
<feature type="binding site" evidence="6">
    <location>
        <position position="207"/>
    </location>
    <ligand>
        <name>molybdate</name>
        <dbReference type="ChEBI" id="CHEBI:36264"/>
    </ligand>
</feature>
<dbReference type="FunFam" id="3.40.190.10:FF:000035">
    <property type="entry name" value="Molybdate ABC transporter substrate-binding protein"/>
    <property type="match status" value="1"/>
</dbReference>
<dbReference type="GO" id="GO:0030288">
    <property type="term" value="C:outer membrane-bounded periplasmic space"/>
    <property type="evidence" value="ECO:0007669"/>
    <property type="project" value="TreeGrafter"/>
</dbReference>
<dbReference type="GO" id="GO:0046872">
    <property type="term" value="F:metal ion binding"/>
    <property type="evidence" value="ECO:0007669"/>
    <property type="project" value="UniProtKB-KW"/>
</dbReference>
<evidence type="ECO:0000256" key="7">
    <source>
        <dbReference type="SAM" id="SignalP"/>
    </source>
</evidence>
<evidence type="ECO:0000313" key="8">
    <source>
        <dbReference type="EMBL" id="PTW59419.1"/>
    </source>
</evidence>
<keyword evidence="9" id="KW-1185">Reference proteome</keyword>
<dbReference type="NCBIfam" id="NF007958">
    <property type="entry name" value="PRK10677.1"/>
    <property type="match status" value="1"/>
</dbReference>
<proteinExistence type="inferred from homology"/>
<dbReference type="InterPro" id="IPR005950">
    <property type="entry name" value="ModA"/>
</dbReference>